<feature type="compositionally biased region" description="Basic and acidic residues" evidence="1">
    <location>
        <begin position="819"/>
        <end position="852"/>
    </location>
</feature>
<feature type="compositionally biased region" description="Polar residues" evidence="1">
    <location>
        <begin position="289"/>
        <end position="298"/>
    </location>
</feature>
<evidence type="ECO:0000256" key="1">
    <source>
        <dbReference type="SAM" id="MobiDB-lite"/>
    </source>
</evidence>
<proteinExistence type="predicted"/>
<dbReference type="EMBL" id="NBSK02000008">
    <property type="protein sequence ID" value="KAJ0190916.1"/>
    <property type="molecule type" value="Genomic_DNA"/>
</dbReference>
<feature type="compositionally biased region" description="Polar residues" evidence="1">
    <location>
        <begin position="854"/>
        <end position="863"/>
    </location>
</feature>
<evidence type="ECO:0000313" key="3">
    <source>
        <dbReference type="EMBL" id="KAJ0190916.1"/>
    </source>
</evidence>
<feature type="compositionally biased region" description="Basic and acidic residues" evidence="1">
    <location>
        <begin position="1016"/>
        <end position="1027"/>
    </location>
</feature>
<evidence type="ECO:0000313" key="4">
    <source>
        <dbReference type="Proteomes" id="UP000235145"/>
    </source>
</evidence>
<accession>A0A9R1UQ80</accession>
<protein>
    <recommendedName>
        <fullName evidence="2">Retrovirus-related Pol polyprotein from transposon TNT 1-94-like beta-barrel domain-containing protein</fullName>
    </recommendedName>
</protein>
<feature type="compositionally biased region" description="Basic and acidic residues" evidence="1">
    <location>
        <begin position="299"/>
        <end position="314"/>
    </location>
</feature>
<name>A0A9R1UQ80_LACSA</name>
<gene>
    <name evidence="3" type="ORF">LSAT_V11C800422360</name>
</gene>
<dbReference type="AlphaFoldDB" id="A0A9R1UQ80"/>
<keyword evidence="4" id="KW-1185">Reference proteome</keyword>
<feature type="compositionally biased region" description="Basic and acidic residues" evidence="1">
    <location>
        <begin position="976"/>
        <end position="988"/>
    </location>
</feature>
<feature type="domain" description="Retrovirus-related Pol polyprotein from transposon TNT 1-94-like beta-barrel" evidence="2">
    <location>
        <begin position="1046"/>
        <end position="1118"/>
    </location>
</feature>
<dbReference type="InterPro" id="IPR054722">
    <property type="entry name" value="PolX-like_BBD"/>
</dbReference>
<feature type="region of interest" description="Disordered" evidence="1">
    <location>
        <begin position="798"/>
        <end position="1027"/>
    </location>
</feature>
<evidence type="ECO:0000259" key="2">
    <source>
        <dbReference type="Pfam" id="PF22936"/>
    </source>
</evidence>
<dbReference type="Pfam" id="PF22936">
    <property type="entry name" value="Pol_BBD"/>
    <property type="match status" value="1"/>
</dbReference>
<dbReference type="Proteomes" id="UP000235145">
    <property type="component" value="Unassembled WGS sequence"/>
</dbReference>
<dbReference type="Pfam" id="PF14223">
    <property type="entry name" value="Retrotran_gag_2"/>
    <property type="match status" value="1"/>
</dbReference>
<comment type="caution">
    <text evidence="3">The sequence shown here is derived from an EMBL/GenBank/DDBJ whole genome shotgun (WGS) entry which is preliminary data.</text>
</comment>
<feature type="compositionally biased region" description="Basic and acidic residues" evidence="1">
    <location>
        <begin position="896"/>
        <end position="911"/>
    </location>
</feature>
<feature type="region of interest" description="Disordered" evidence="1">
    <location>
        <begin position="289"/>
        <end position="314"/>
    </location>
</feature>
<reference evidence="3 4" key="1">
    <citation type="journal article" date="2017" name="Nat. Commun.">
        <title>Genome assembly with in vitro proximity ligation data and whole-genome triplication in lettuce.</title>
        <authorList>
            <person name="Reyes-Chin-Wo S."/>
            <person name="Wang Z."/>
            <person name="Yang X."/>
            <person name="Kozik A."/>
            <person name="Arikit S."/>
            <person name="Song C."/>
            <person name="Xia L."/>
            <person name="Froenicke L."/>
            <person name="Lavelle D.O."/>
            <person name="Truco M.J."/>
            <person name="Xia R."/>
            <person name="Zhu S."/>
            <person name="Xu C."/>
            <person name="Xu H."/>
            <person name="Xu X."/>
            <person name="Cox K."/>
            <person name="Korf I."/>
            <person name="Meyers B.C."/>
            <person name="Michelmore R.W."/>
        </authorList>
    </citation>
    <scope>NUCLEOTIDE SEQUENCE [LARGE SCALE GENOMIC DNA]</scope>
    <source>
        <strain evidence="4">cv. Salinas</strain>
        <tissue evidence="3">Seedlings</tissue>
    </source>
</reference>
<sequence length="1149" mass="131219">MSHDDTHTNPINISNNIGSTTRVPILYTQDYEVWAHHFEDYVVGYEDNGYLIWEAIILGPFVHSETNTIVNTQKDYNKLVTDVQKMPQDEKDKILCNVKAIFALQSDTFRLVGSCTTAKEIWDRLKELYSTDEDLEHSIQTLLLSEFGVFEQKTEEKLIQTFDRFNHLLSKMIKHGIERKLIEQKVTFMNGLRPEWIAVVSTMKAHEQFKSYSLAKLVGILKSHESVVTKEVKVVSGMGSLALVSKGKNVVEEEEESDMSECDLTSEEYALLITNPKKFARRKFPTNKNQNWQGSYSSEKTKDEPKVSSQKVEEKKENKLVGDCGYDCNYCHGKNHFAKDCMLRKMAEKREGEDDEAYYMRKLEEVKKKKASNSSMNALIVQENAGEDEFGGIEVWSTDSEDKEVRRPTHGKALVAKNEVSGGKCFIVTNGPSTESADTEPNLTENKCFAAKPVSEKINDCDRLIKKVHSILESLKIPKTEYLEELNELNSKFSNLSSSLMRTRLANSNLIDQLGRVSSKSEERRIWIEQKEAELVRAKDESIYLQRGNLKLLKQRNVFCLIAKRLYTNIAQLHLNCEIGKKIHKMILPFLEFKEDEVIAECESEVSSEETSMSYRLGLDKIETFIDSKEHKSMLKDILYENDRLKIKTETIRTFDESNAKIVKDNKINLDNSSEFDGESEMSEFSVKDVVDCSKLVKNETQSEKPLISENSVEFARLSKEQKPKLKEKALVYKKVQTVPNQVYAVTGVTQRQTAELKIIVDEDNAKGCEDYFWSAPIDNADETVGLSEKTTWRVSFDIPSTSGTKDVPEEPLVEPDVPIERKEPKAPKVQTKESTETKMEDKTTATQKEKPQASFNVYQSQKELAEQKRLRNQRYASNLNERKRHWNSQNPNYEPSRKESMDKEKEKSKENFSPNSYYSKFKNRKSSLGSQPKFGSPPSFGHQPSFGPRPKFGPKPKFSSRSRFGPNSRHGSSRSQDETNSLKDIKGKGKLLSNSKNENKRSSPKPRNPTKNNKPSKETPKDTLRFKEDKTKIKVISDEQFDDEWYIDSGCSHHMTGRKEELREFQSLKDGGSVKFGNNSYGTIKGYGMITNGDFSIRKVAYVEGLQHNLISVSQLVVGTGLKVSFDDEGSEIIEKQTKKVLLKSARK</sequence>
<organism evidence="3 4">
    <name type="scientific">Lactuca sativa</name>
    <name type="common">Garden lettuce</name>
    <dbReference type="NCBI Taxonomy" id="4236"/>
    <lineage>
        <taxon>Eukaryota</taxon>
        <taxon>Viridiplantae</taxon>
        <taxon>Streptophyta</taxon>
        <taxon>Embryophyta</taxon>
        <taxon>Tracheophyta</taxon>
        <taxon>Spermatophyta</taxon>
        <taxon>Magnoliopsida</taxon>
        <taxon>eudicotyledons</taxon>
        <taxon>Gunneridae</taxon>
        <taxon>Pentapetalae</taxon>
        <taxon>asterids</taxon>
        <taxon>campanulids</taxon>
        <taxon>Asterales</taxon>
        <taxon>Asteraceae</taxon>
        <taxon>Cichorioideae</taxon>
        <taxon>Cichorieae</taxon>
        <taxon>Lactucinae</taxon>
        <taxon>Lactuca</taxon>
    </lineage>
</organism>